<dbReference type="PANTHER" id="PTHR46890">
    <property type="entry name" value="NON-LTR RETROLELEMENT REVERSE TRANSCRIPTASE-LIKE PROTEIN-RELATED"/>
    <property type="match status" value="1"/>
</dbReference>
<proteinExistence type="predicted"/>
<accession>A0AAD9XPQ0</accession>
<evidence type="ECO:0000313" key="1">
    <source>
        <dbReference type="EMBL" id="KAK2663424.1"/>
    </source>
</evidence>
<sequence>MRKNHIREIMIKGVRVTDPKVVKDRIRDFFENHYKIVHWQQLKITGLGSKSLTDYEKCYLERPFREEKAMIKDDFMRFIHGFHEAGSIVKDLNKTFIALIPKYGKPESLKDFRPISLGGSMYKVLAKVLANRFKEVMDTVIGDTQMAFVRNRQILDSFVIVEDIIHSWRKDSERALLAKLDFSL</sequence>
<reference evidence="1" key="1">
    <citation type="journal article" date="2023" name="Plant J.">
        <title>Genome sequences and population genomics provide insights into the demographic history, inbreeding, and mutation load of two 'living fossil' tree species of Dipteronia.</title>
        <authorList>
            <person name="Feng Y."/>
            <person name="Comes H.P."/>
            <person name="Chen J."/>
            <person name="Zhu S."/>
            <person name="Lu R."/>
            <person name="Zhang X."/>
            <person name="Li P."/>
            <person name="Qiu J."/>
            <person name="Olsen K.M."/>
            <person name="Qiu Y."/>
        </authorList>
    </citation>
    <scope>NUCLEOTIDE SEQUENCE</scope>
    <source>
        <strain evidence="1">KIB01</strain>
    </source>
</reference>
<keyword evidence="2" id="KW-1185">Reference proteome</keyword>
<comment type="caution">
    <text evidence="1">The sequence shown here is derived from an EMBL/GenBank/DDBJ whole genome shotgun (WGS) entry which is preliminary data.</text>
</comment>
<dbReference type="Proteomes" id="UP001280121">
    <property type="component" value="Unassembled WGS sequence"/>
</dbReference>
<dbReference type="PANTHER" id="PTHR46890:SF48">
    <property type="entry name" value="RNA-DIRECTED DNA POLYMERASE"/>
    <property type="match status" value="1"/>
</dbReference>
<protein>
    <recommendedName>
        <fullName evidence="3">Reverse transcriptase domain-containing protein</fullName>
    </recommendedName>
</protein>
<evidence type="ECO:0008006" key="3">
    <source>
        <dbReference type="Google" id="ProtNLM"/>
    </source>
</evidence>
<evidence type="ECO:0000313" key="2">
    <source>
        <dbReference type="Proteomes" id="UP001280121"/>
    </source>
</evidence>
<name>A0AAD9XPQ0_9ROSI</name>
<organism evidence="1 2">
    <name type="scientific">Dipteronia dyeriana</name>
    <dbReference type="NCBI Taxonomy" id="168575"/>
    <lineage>
        <taxon>Eukaryota</taxon>
        <taxon>Viridiplantae</taxon>
        <taxon>Streptophyta</taxon>
        <taxon>Embryophyta</taxon>
        <taxon>Tracheophyta</taxon>
        <taxon>Spermatophyta</taxon>
        <taxon>Magnoliopsida</taxon>
        <taxon>eudicotyledons</taxon>
        <taxon>Gunneridae</taxon>
        <taxon>Pentapetalae</taxon>
        <taxon>rosids</taxon>
        <taxon>malvids</taxon>
        <taxon>Sapindales</taxon>
        <taxon>Sapindaceae</taxon>
        <taxon>Hippocastanoideae</taxon>
        <taxon>Acereae</taxon>
        <taxon>Dipteronia</taxon>
    </lineage>
</organism>
<dbReference type="EMBL" id="JANJYI010000001">
    <property type="protein sequence ID" value="KAK2663424.1"/>
    <property type="molecule type" value="Genomic_DNA"/>
</dbReference>
<dbReference type="InterPro" id="IPR052343">
    <property type="entry name" value="Retrotransposon-Effector_Assoc"/>
</dbReference>
<gene>
    <name evidence="1" type="ORF">Ddye_001998</name>
</gene>
<dbReference type="AlphaFoldDB" id="A0AAD9XPQ0"/>